<dbReference type="PROSITE" id="PS51782">
    <property type="entry name" value="LYSM"/>
    <property type="match status" value="1"/>
</dbReference>
<evidence type="ECO:0000313" key="4">
    <source>
        <dbReference type="Proteomes" id="UP000002009"/>
    </source>
</evidence>
<dbReference type="InterPro" id="IPR036779">
    <property type="entry name" value="LysM_dom_sf"/>
</dbReference>
<proteinExistence type="predicted"/>
<dbReference type="RefSeq" id="XP_002504415.1">
    <property type="nucleotide sequence ID" value="XM_002504369.1"/>
</dbReference>
<evidence type="ECO:0000256" key="1">
    <source>
        <dbReference type="SAM" id="MobiDB-lite"/>
    </source>
</evidence>
<feature type="compositionally biased region" description="Low complexity" evidence="1">
    <location>
        <begin position="18"/>
        <end position="37"/>
    </location>
</feature>
<feature type="compositionally biased region" description="Low complexity" evidence="1">
    <location>
        <begin position="81"/>
        <end position="92"/>
    </location>
</feature>
<keyword evidence="4" id="KW-1185">Reference proteome</keyword>
<dbReference type="SUPFAM" id="SSF54106">
    <property type="entry name" value="LysM domain"/>
    <property type="match status" value="1"/>
</dbReference>
<dbReference type="SMART" id="SM00257">
    <property type="entry name" value="LysM"/>
    <property type="match status" value="1"/>
</dbReference>
<feature type="region of interest" description="Disordered" evidence="1">
    <location>
        <begin position="1"/>
        <end position="44"/>
    </location>
</feature>
<feature type="domain" description="LysM" evidence="2">
    <location>
        <begin position="163"/>
        <end position="209"/>
    </location>
</feature>
<evidence type="ECO:0000259" key="2">
    <source>
        <dbReference type="PROSITE" id="PS51782"/>
    </source>
</evidence>
<feature type="compositionally biased region" description="Pro residues" evidence="1">
    <location>
        <begin position="119"/>
        <end position="130"/>
    </location>
</feature>
<reference evidence="3 4" key="1">
    <citation type="journal article" date="2009" name="Science">
        <title>Green evolution and dynamic adaptations revealed by genomes of the marine picoeukaryotes Micromonas.</title>
        <authorList>
            <person name="Worden A.Z."/>
            <person name="Lee J.H."/>
            <person name="Mock T."/>
            <person name="Rouze P."/>
            <person name="Simmons M.P."/>
            <person name="Aerts A.L."/>
            <person name="Allen A.E."/>
            <person name="Cuvelier M.L."/>
            <person name="Derelle E."/>
            <person name="Everett M.V."/>
            <person name="Foulon E."/>
            <person name="Grimwood J."/>
            <person name="Gundlach H."/>
            <person name="Henrissat B."/>
            <person name="Napoli C."/>
            <person name="McDonald S.M."/>
            <person name="Parker M.S."/>
            <person name="Rombauts S."/>
            <person name="Salamov A."/>
            <person name="Von Dassow P."/>
            <person name="Badger J.H."/>
            <person name="Coutinho P.M."/>
            <person name="Demir E."/>
            <person name="Dubchak I."/>
            <person name="Gentemann C."/>
            <person name="Eikrem W."/>
            <person name="Gready J.E."/>
            <person name="John U."/>
            <person name="Lanier W."/>
            <person name="Lindquist E.A."/>
            <person name="Lucas S."/>
            <person name="Mayer K.F."/>
            <person name="Moreau H."/>
            <person name="Not F."/>
            <person name="Otillar R."/>
            <person name="Panaud O."/>
            <person name="Pangilinan J."/>
            <person name="Paulsen I."/>
            <person name="Piegu B."/>
            <person name="Poliakov A."/>
            <person name="Robbens S."/>
            <person name="Schmutz J."/>
            <person name="Toulza E."/>
            <person name="Wyss T."/>
            <person name="Zelensky A."/>
            <person name="Zhou K."/>
            <person name="Armbrust E.V."/>
            <person name="Bhattacharya D."/>
            <person name="Goodenough U.W."/>
            <person name="Van de Peer Y."/>
            <person name="Grigoriev I.V."/>
        </authorList>
    </citation>
    <scope>NUCLEOTIDE SEQUENCE [LARGE SCALE GENOMIC DNA]</scope>
    <source>
        <strain evidence="4">RCC299 / NOUM17</strain>
    </source>
</reference>
<dbReference type="Gene3D" id="3.10.350.10">
    <property type="entry name" value="LysM domain"/>
    <property type="match status" value="1"/>
</dbReference>
<dbReference type="KEGG" id="mis:MICPUN_61610"/>
<protein>
    <recommendedName>
        <fullName evidence="2">LysM domain-containing protein</fullName>
    </recommendedName>
</protein>
<dbReference type="OMA" id="YLCAHPS"/>
<dbReference type="Pfam" id="PF01476">
    <property type="entry name" value="LysM"/>
    <property type="match status" value="1"/>
</dbReference>
<dbReference type="AlphaFoldDB" id="C1ED08"/>
<dbReference type="GeneID" id="8246280"/>
<gene>
    <name evidence="3" type="ORF">MICPUN_61610</name>
</gene>
<dbReference type="InParanoid" id="C1ED08"/>
<feature type="region of interest" description="Disordered" evidence="1">
    <location>
        <begin position="76"/>
        <end position="143"/>
    </location>
</feature>
<dbReference type="Proteomes" id="UP000002009">
    <property type="component" value="Chromosome 9"/>
</dbReference>
<organism evidence="3 4">
    <name type="scientific">Micromonas commoda (strain RCC299 / NOUM17 / CCMP2709)</name>
    <name type="common">Picoplanktonic green alga</name>
    <dbReference type="NCBI Taxonomy" id="296587"/>
    <lineage>
        <taxon>Eukaryota</taxon>
        <taxon>Viridiplantae</taxon>
        <taxon>Chlorophyta</taxon>
        <taxon>Mamiellophyceae</taxon>
        <taxon>Mamiellales</taxon>
        <taxon>Mamiellaceae</taxon>
        <taxon>Micromonas</taxon>
    </lineage>
</organism>
<dbReference type="InterPro" id="IPR018392">
    <property type="entry name" value="LysM"/>
</dbReference>
<name>C1ED08_MICCC</name>
<dbReference type="CDD" id="cd00118">
    <property type="entry name" value="LysM"/>
    <property type="match status" value="1"/>
</dbReference>
<dbReference type="OrthoDB" id="10632085at2759"/>
<sequence length="210" mass="22344">MPRRGSPSPRDYYRDYNRSGSRTPRRGPGSVASYSSYDSEDEEGPTLFGSILRTIMAGSAVVAIAILAKIERDQRDGNGFRSRAGSASASSRPKPHRIPATPPHSDRSHSHPKPHRSQGPPPRPLPPPPLSAHAPIGAAPTTTTNGALLKTADAVADLGPVPGGYVVKEGDCLYRIAVQHGVDPGVVERLNPELAARANNIKVGEYVRLP</sequence>
<accession>C1ED08</accession>
<evidence type="ECO:0000313" key="3">
    <source>
        <dbReference type="EMBL" id="ACO65673.1"/>
    </source>
</evidence>
<dbReference type="EMBL" id="CP001329">
    <property type="protein sequence ID" value="ACO65673.1"/>
    <property type="molecule type" value="Genomic_DNA"/>
</dbReference>